<dbReference type="PROSITE" id="PS51195">
    <property type="entry name" value="Q_MOTIF"/>
    <property type="match status" value="1"/>
</dbReference>
<evidence type="ECO:0000256" key="6">
    <source>
        <dbReference type="ARBA" id="ARBA00022840"/>
    </source>
</evidence>
<keyword evidence="5 11" id="KW-0347">Helicase</keyword>
<dbReference type="GO" id="GO:0005829">
    <property type="term" value="C:cytosol"/>
    <property type="evidence" value="ECO:0007669"/>
    <property type="project" value="TreeGrafter"/>
</dbReference>
<keyword evidence="6 11" id="KW-0067">ATP-binding</keyword>
<dbReference type="SMART" id="SM00487">
    <property type="entry name" value="DEXDc"/>
    <property type="match status" value="1"/>
</dbReference>
<gene>
    <name evidence="16" type="ORF">BTO11_12905</name>
</gene>
<dbReference type="InterPro" id="IPR014001">
    <property type="entry name" value="Helicase_ATP-bd"/>
</dbReference>
<dbReference type="EC" id="3.6.4.13" evidence="1"/>
<keyword evidence="3 11" id="KW-0547">Nucleotide-binding</keyword>
<evidence type="ECO:0000256" key="12">
    <source>
        <dbReference type="SAM" id="MobiDB-lite"/>
    </source>
</evidence>
<dbReference type="PANTHER" id="PTHR47959:SF7">
    <property type="entry name" value="ATP-DEPENDENT RNA HELICASE DEAD BOX FAMILY"/>
    <property type="match status" value="1"/>
</dbReference>
<dbReference type="FunFam" id="3.40.50.300:FF:000468">
    <property type="entry name" value="ATP-dependent RNA helicase RhlE"/>
    <property type="match status" value="1"/>
</dbReference>
<dbReference type="FunFam" id="3.40.50.300:FF:000108">
    <property type="entry name" value="ATP-dependent RNA helicase RhlE"/>
    <property type="match status" value="1"/>
</dbReference>
<feature type="domain" description="Helicase C-terminal" evidence="14">
    <location>
        <begin position="223"/>
        <end position="385"/>
    </location>
</feature>
<feature type="domain" description="DEAD-box RNA helicase Q" evidence="15">
    <location>
        <begin position="1"/>
        <end position="29"/>
    </location>
</feature>
<feature type="short sequence motif" description="Q motif" evidence="10">
    <location>
        <begin position="1"/>
        <end position="29"/>
    </location>
</feature>
<keyword evidence="2" id="KW-0963">Cytoplasm</keyword>
<dbReference type="OrthoDB" id="9808889at2"/>
<dbReference type="GO" id="GO:0009266">
    <property type="term" value="P:response to temperature stimulus"/>
    <property type="evidence" value="ECO:0007669"/>
    <property type="project" value="UniProtKB-ARBA"/>
</dbReference>
<name>A0A2S7UYW6_9GAMM</name>
<dbReference type="Pfam" id="PF00270">
    <property type="entry name" value="DEAD"/>
    <property type="match status" value="1"/>
</dbReference>
<evidence type="ECO:0000313" key="17">
    <source>
        <dbReference type="Proteomes" id="UP000239007"/>
    </source>
</evidence>
<dbReference type="InterPro" id="IPR014014">
    <property type="entry name" value="RNA_helicase_DEAD_Q_motif"/>
</dbReference>
<dbReference type="SUPFAM" id="SSF52540">
    <property type="entry name" value="P-loop containing nucleoside triphosphate hydrolases"/>
    <property type="match status" value="1"/>
</dbReference>
<evidence type="ECO:0000259" key="15">
    <source>
        <dbReference type="PROSITE" id="PS51195"/>
    </source>
</evidence>
<accession>A0A2S7UYW6</accession>
<evidence type="ECO:0000256" key="11">
    <source>
        <dbReference type="RuleBase" id="RU000492"/>
    </source>
</evidence>
<evidence type="ECO:0000256" key="5">
    <source>
        <dbReference type="ARBA" id="ARBA00022806"/>
    </source>
</evidence>
<evidence type="ECO:0000256" key="9">
    <source>
        <dbReference type="ARBA" id="ARBA00074363"/>
    </source>
</evidence>
<dbReference type="Proteomes" id="UP000239007">
    <property type="component" value="Unassembled WGS sequence"/>
</dbReference>
<protein>
    <recommendedName>
        <fullName evidence="9">DEAD-box ATP-dependent RNA helicase RhpA</fullName>
        <ecNumber evidence="1">3.6.4.13</ecNumber>
    </recommendedName>
</protein>
<dbReference type="AlphaFoldDB" id="A0A2S7UYW6"/>
<dbReference type="CDD" id="cd18787">
    <property type="entry name" value="SF2_C_DEAD"/>
    <property type="match status" value="1"/>
</dbReference>
<dbReference type="GO" id="GO:0005524">
    <property type="term" value="F:ATP binding"/>
    <property type="evidence" value="ECO:0007669"/>
    <property type="project" value="UniProtKB-KW"/>
</dbReference>
<feature type="compositionally biased region" description="Polar residues" evidence="12">
    <location>
        <begin position="407"/>
        <end position="430"/>
    </location>
</feature>
<dbReference type="GO" id="GO:0003676">
    <property type="term" value="F:nucleic acid binding"/>
    <property type="evidence" value="ECO:0007669"/>
    <property type="project" value="InterPro"/>
</dbReference>
<dbReference type="PROSITE" id="PS00039">
    <property type="entry name" value="DEAD_ATP_HELICASE"/>
    <property type="match status" value="1"/>
</dbReference>
<dbReference type="InterPro" id="IPR001650">
    <property type="entry name" value="Helicase_C-like"/>
</dbReference>
<reference evidence="16 17" key="1">
    <citation type="submission" date="2016-12" db="EMBL/GenBank/DDBJ databases">
        <title>Diversity of luminous bacteria.</title>
        <authorList>
            <person name="Yoshizawa S."/>
            <person name="Kogure K."/>
        </authorList>
    </citation>
    <scope>NUCLEOTIDE SEQUENCE [LARGE SCALE GENOMIC DNA]</scope>
    <source>
        <strain evidence="16 17">SA4-48</strain>
    </source>
</reference>
<dbReference type="InterPro" id="IPR050079">
    <property type="entry name" value="DEAD_box_RNA_helicase"/>
</dbReference>
<evidence type="ECO:0000256" key="4">
    <source>
        <dbReference type="ARBA" id="ARBA00022801"/>
    </source>
</evidence>
<feature type="compositionally biased region" description="Basic residues" evidence="12">
    <location>
        <begin position="389"/>
        <end position="404"/>
    </location>
</feature>
<dbReference type="SMART" id="SM00490">
    <property type="entry name" value="HELICc"/>
    <property type="match status" value="1"/>
</dbReference>
<evidence type="ECO:0000256" key="10">
    <source>
        <dbReference type="PROSITE-ProRule" id="PRU00552"/>
    </source>
</evidence>
<feature type="domain" description="Helicase ATP-binding" evidence="13">
    <location>
        <begin position="32"/>
        <end position="212"/>
    </location>
</feature>
<proteinExistence type="inferred from homology"/>
<comment type="caution">
    <text evidence="16">The sequence shown here is derived from an EMBL/GenBank/DDBJ whole genome shotgun (WGS) entry which is preliminary data.</text>
</comment>
<keyword evidence="17" id="KW-1185">Reference proteome</keyword>
<dbReference type="InterPro" id="IPR027417">
    <property type="entry name" value="P-loop_NTPase"/>
</dbReference>
<sequence>MSFDSLGLHPLLLEALNNAGYDTPTEIQSAAIPHILKGQDVMAGAQTGTGKTAAFALPILHKLIKLQENNASQAQVDKRVKALILTPTRELAQQVHKSFNTYSQNTNIKSALVYGGVSIKNQVDELKQGVDIVIATPGRLLDHLYNENISLDNIEYVVFDEADRMLDMGFKDEISRIMKKLPSPRQTLLFSATFDESIFTLSKRLLNDAILIEADQRNTAAATVEQVVYNIDADRKRELISHLIGSKNWHQVLIFTRTKQDADELAKEMKKDGVKTESIHGDKSQGARERALEQFKNGEIRALVATDVAARGLDIQDLNYVINYQLPYIAEDYIHRIGRTGRAGKQGLAISLLSVGEEYLLDEVEAILDTRLLQQWLPGYEPDLTKKPVSNRKNTKGAQKKRAGQRANGQRTGNRSQAKSSQANRSKANR</sequence>
<dbReference type="GO" id="GO:0042255">
    <property type="term" value="P:ribosome assembly"/>
    <property type="evidence" value="ECO:0007669"/>
    <property type="project" value="UniProtKB-ARBA"/>
</dbReference>
<evidence type="ECO:0000256" key="3">
    <source>
        <dbReference type="ARBA" id="ARBA00022741"/>
    </source>
</evidence>
<keyword evidence="4 11" id="KW-0378">Hydrolase</keyword>
<dbReference type="Pfam" id="PF00271">
    <property type="entry name" value="Helicase_C"/>
    <property type="match status" value="1"/>
</dbReference>
<comment type="catalytic activity">
    <reaction evidence="8">
        <text>ATP + H2O = ADP + phosphate + H(+)</text>
        <dbReference type="Rhea" id="RHEA:13065"/>
        <dbReference type="ChEBI" id="CHEBI:15377"/>
        <dbReference type="ChEBI" id="CHEBI:15378"/>
        <dbReference type="ChEBI" id="CHEBI:30616"/>
        <dbReference type="ChEBI" id="CHEBI:43474"/>
        <dbReference type="ChEBI" id="CHEBI:456216"/>
        <dbReference type="EC" id="3.6.4.13"/>
    </reaction>
</comment>
<dbReference type="PANTHER" id="PTHR47959">
    <property type="entry name" value="ATP-DEPENDENT RNA HELICASE RHLE-RELATED"/>
    <property type="match status" value="1"/>
</dbReference>
<evidence type="ECO:0000256" key="7">
    <source>
        <dbReference type="ARBA" id="ARBA00038437"/>
    </source>
</evidence>
<evidence type="ECO:0000256" key="8">
    <source>
        <dbReference type="ARBA" id="ARBA00047984"/>
    </source>
</evidence>
<dbReference type="PROSITE" id="PS51192">
    <property type="entry name" value="HELICASE_ATP_BIND_1"/>
    <property type="match status" value="1"/>
</dbReference>
<dbReference type="GO" id="GO:0003724">
    <property type="term" value="F:RNA helicase activity"/>
    <property type="evidence" value="ECO:0007669"/>
    <property type="project" value="UniProtKB-EC"/>
</dbReference>
<comment type="similarity">
    <text evidence="7 11">Belongs to the DEAD box helicase family.</text>
</comment>
<dbReference type="InterPro" id="IPR000629">
    <property type="entry name" value="RNA-helicase_DEAD-box_CS"/>
</dbReference>
<organism evidence="16 17">
    <name type="scientific">Psychrosphaera saromensis</name>
    <dbReference type="NCBI Taxonomy" id="716813"/>
    <lineage>
        <taxon>Bacteria</taxon>
        <taxon>Pseudomonadati</taxon>
        <taxon>Pseudomonadota</taxon>
        <taxon>Gammaproteobacteria</taxon>
        <taxon>Alteromonadales</taxon>
        <taxon>Pseudoalteromonadaceae</taxon>
        <taxon>Psychrosphaera</taxon>
    </lineage>
</organism>
<dbReference type="CDD" id="cd00268">
    <property type="entry name" value="DEADc"/>
    <property type="match status" value="1"/>
</dbReference>
<dbReference type="GO" id="GO:0016787">
    <property type="term" value="F:hydrolase activity"/>
    <property type="evidence" value="ECO:0007669"/>
    <property type="project" value="UniProtKB-KW"/>
</dbReference>
<dbReference type="InterPro" id="IPR011545">
    <property type="entry name" value="DEAD/DEAH_box_helicase_dom"/>
</dbReference>
<feature type="region of interest" description="Disordered" evidence="12">
    <location>
        <begin position="383"/>
        <end position="430"/>
    </location>
</feature>
<evidence type="ECO:0000256" key="2">
    <source>
        <dbReference type="ARBA" id="ARBA00022490"/>
    </source>
</evidence>
<evidence type="ECO:0000259" key="13">
    <source>
        <dbReference type="PROSITE" id="PS51192"/>
    </source>
</evidence>
<dbReference type="Gene3D" id="3.40.50.300">
    <property type="entry name" value="P-loop containing nucleotide triphosphate hydrolases"/>
    <property type="match status" value="2"/>
</dbReference>
<dbReference type="PROSITE" id="PS51194">
    <property type="entry name" value="HELICASE_CTER"/>
    <property type="match status" value="1"/>
</dbReference>
<evidence type="ECO:0000313" key="16">
    <source>
        <dbReference type="EMBL" id="PQJ54460.1"/>
    </source>
</evidence>
<dbReference type="RefSeq" id="WP_105052978.1">
    <property type="nucleotide sequence ID" value="NZ_BMYG01000001.1"/>
</dbReference>
<dbReference type="EMBL" id="MSCH01000003">
    <property type="protein sequence ID" value="PQJ54460.1"/>
    <property type="molecule type" value="Genomic_DNA"/>
</dbReference>
<evidence type="ECO:0000259" key="14">
    <source>
        <dbReference type="PROSITE" id="PS51194"/>
    </source>
</evidence>
<dbReference type="InterPro" id="IPR044742">
    <property type="entry name" value="DEAD/DEAH_RhlB"/>
</dbReference>
<evidence type="ECO:0000256" key="1">
    <source>
        <dbReference type="ARBA" id="ARBA00012552"/>
    </source>
</evidence>